<sequence>MIVVAVDESGDTNVALERKGRRTRYFVTLAVVLDEKCYSIVTKELTERLREAVAEEEPACSNLIPEMLKNEEELKYYSITKRVAECVARERSELKVVNEKIDNMLAKFINKVRPCGTFLAVAAHVDKATIARKLKSFDYEIASSLASVIRKSLKPLVLKEFGAQVCRALDGLGENAIVILDEKFVPSGSAPKGEYLKKHFPCERVIEAFEVKSHQSSALALADIMAAAYRNCLLHGNEALCEALSFVEGRDLTEHFLRRALGLG</sequence>
<dbReference type="Proteomes" id="UP000000262">
    <property type="component" value="Chromosome"/>
</dbReference>
<accession>A8AA97</accession>
<dbReference type="AlphaFoldDB" id="A8AA97"/>
<evidence type="ECO:0000313" key="1">
    <source>
        <dbReference type="EMBL" id="ABU81849.1"/>
    </source>
</evidence>
<dbReference type="KEGG" id="iho:Igni_0667"/>
<keyword evidence="2" id="KW-1185">Reference proteome</keyword>
<reference evidence="1 2" key="1">
    <citation type="journal article" date="2008" name="Genome Biol.">
        <title>A genomic analysis of the archaeal system Ignicoccus hospitalis-Nanoarchaeum equitans.</title>
        <authorList>
            <person name="Podar M."/>
            <person name="Anderson I."/>
            <person name="Makarova K.S."/>
            <person name="Elkins J.G."/>
            <person name="Ivanova N."/>
            <person name="Wall M.A."/>
            <person name="Lykidis A."/>
            <person name="Mavromatis K."/>
            <person name="Sun H."/>
            <person name="Hudson M.E."/>
            <person name="Chen W."/>
            <person name="Deciu C."/>
            <person name="Hutchison D."/>
            <person name="Eads J.R."/>
            <person name="Anderson A."/>
            <person name="Fernandes F."/>
            <person name="Szeto E."/>
            <person name="Lapidus A."/>
            <person name="Kyrpides N.C."/>
            <person name="Saier M.H.Jr."/>
            <person name="Richardson P.M."/>
            <person name="Rachel R."/>
            <person name="Huber H."/>
            <person name="Eisen J.A."/>
            <person name="Koonin E.V."/>
            <person name="Keller M."/>
            <person name="Stetter K.O."/>
        </authorList>
    </citation>
    <scope>NUCLEOTIDE SEQUENCE [LARGE SCALE GENOMIC DNA]</scope>
    <source>
        <strain evidence="2">KIN4/I / DSM 18386 / JCM 14125</strain>
    </source>
</reference>
<proteinExistence type="predicted"/>
<dbReference type="HOGENOM" id="CLU_1052150_0_0_2"/>
<dbReference type="EMBL" id="CP000816">
    <property type="protein sequence ID" value="ABU81849.1"/>
    <property type="molecule type" value="Genomic_DNA"/>
</dbReference>
<name>A8AA97_IGNH4</name>
<organism evidence="1 2">
    <name type="scientific">Ignicoccus hospitalis (strain KIN4/I / DSM 18386 / JCM 14125)</name>
    <dbReference type="NCBI Taxonomy" id="453591"/>
    <lineage>
        <taxon>Archaea</taxon>
        <taxon>Thermoproteota</taxon>
        <taxon>Thermoprotei</taxon>
        <taxon>Desulfurococcales</taxon>
        <taxon>Desulfurococcaceae</taxon>
        <taxon>Ignicoccus</taxon>
    </lineage>
</organism>
<gene>
    <name evidence="1" type="ordered locus">Igni_0667</name>
</gene>
<evidence type="ECO:0000313" key="2">
    <source>
        <dbReference type="Proteomes" id="UP000000262"/>
    </source>
</evidence>
<protein>
    <recommendedName>
        <fullName evidence="3">DUF3800 domain-containing protein</fullName>
    </recommendedName>
</protein>
<evidence type="ECO:0008006" key="3">
    <source>
        <dbReference type="Google" id="ProtNLM"/>
    </source>
</evidence>
<dbReference type="GeneID" id="5562536"/>
<dbReference type="RefSeq" id="WP_011998701.1">
    <property type="nucleotide sequence ID" value="NC_009776.1"/>
</dbReference>